<reference evidence="7 8" key="1">
    <citation type="journal article" date="2011" name="J. Bacteriol.">
        <title>Complete genome sequence of the cellulose-degrading bacterium Cellulosilyticum lentocellum.</title>
        <authorList>
            <consortium name="US DOE Joint Genome Institute"/>
            <person name="Miller D.A."/>
            <person name="Suen G."/>
            <person name="Bruce D."/>
            <person name="Copeland A."/>
            <person name="Cheng J.F."/>
            <person name="Detter C."/>
            <person name="Goodwin L.A."/>
            <person name="Han C.S."/>
            <person name="Hauser L.J."/>
            <person name="Land M.L."/>
            <person name="Lapidus A."/>
            <person name="Lucas S."/>
            <person name="Meincke L."/>
            <person name="Pitluck S."/>
            <person name="Tapia R."/>
            <person name="Teshima H."/>
            <person name="Woyke T."/>
            <person name="Fox B.G."/>
            <person name="Angert E.R."/>
            <person name="Currie C.R."/>
        </authorList>
    </citation>
    <scope>NUCLEOTIDE SEQUENCE [LARGE SCALE GENOMIC DNA]</scope>
    <source>
        <strain evidence="8">ATCC 49066 / DSM 5427 / NCIMB 11756 / RHM5</strain>
    </source>
</reference>
<feature type="domain" description="CobQ/CobB/MinD/ParA nucleotide binding" evidence="5">
    <location>
        <begin position="5"/>
        <end position="227"/>
    </location>
</feature>
<comment type="similarity">
    <text evidence="4">Belongs to the CobB/CobQ family. CobQ subfamily.</text>
</comment>
<protein>
    <recommendedName>
        <fullName evidence="4">Cobyric acid synthase</fullName>
    </recommendedName>
</protein>
<dbReference type="InterPro" id="IPR027417">
    <property type="entry name" value="P-loop_NTPase"/>
</dbReference>
<dbReference type="GO" id="GO:0015420">
    <property type="term" value="F:ABC-type vitamin B12 transporter activity"/>
    <property type="evidence" value="ECO:0007669"/>
    <property type="project" value="UniProtKB-UniRule"/>
</dbReference>
<name>F2JRT2_CELLD</name>
<dbReference type="KEGG" id="cle:Clole_3425"/>
<dbReference type="Pfam" id="PF07685">
    <property type="entry name" value="GATase_3"/>
    <property type="match status" value="1"/>
</dbReference>
<accession>F2JRT2</accession>
<dbReference type="UniPathway" id="UPA00148"/>
<dbReference type="RefSeq" id="WP_013658388.1">
    <property type="nucleotide sequence ID" value="NC_015275.1"/>
</dbReference>
<dbReference type="HAMAP" id="MF_00028">
    <property type="entry name" value="CobQ"/>
    <property type="match status" value="1"/>
</dbReference>
<keyword evidence="2 4" id="KW-0169">Cobalamin biosynthesis</keyword>
<dbReference type="SUPFAM" id="SSF52317">
    <property type="entry name" value="Class I glutamine amidotransferase-like"/>
    <property type="match status" value="1"/>
</dbReference>
<dbReference type="HOGENOM" id="CLU_019250_2_2_9"/>
<evidence type="ECO:0000256" key="3">
    <source>
        <dbReference type="ARBA" id="ARBA00022962"/>
    </source>
</evidence>
<dbReference type="SUPFAM" id="SSF52540">
    <property type="entry name" value="P-loop containing nucleoside triphosphate hydrolases"/>
    <property type="match status" value="1"/>
</dbReference>
<dbReference type="AlphaFoldDB" id="F2JRT2"/>
<dbReference type="PANTHER" id="PTHR21343:SF1">
    <property type="entry name" value="COBYRIC ACID SYNTHASE"/>
    <property type="match status" value="1"/>
</dbReference>
<evidence type="ECO:0000256" key="2">
    <source>
        <dbReference type="ARBA" id="ARBA00022573"/>
    </source>
</evidence>
<dbReference type="CDD" id="cd05389">
    <property type="entry name" value="CobQ_N"/>
    <property type="match status" value="1"/>
</dbReference>
<feature type="domain" description="CobB/CobQ-like glutamine amidotransferase" evidence="6">
    <location>
        <begin position="252"/>
        <end position="451"/>
    </location>
</feature>
<gene>
    <name evidence="4" type="primary">cobQ</name>
    <name evidence="7" type="ordered locus">Clole_3425</name>
</gene>
<proteinExistence type="inferred from homology"/>
<dbReference type="InterPro" id="IPR033949">
    <property type="entry name" value="CobQ_GATase1"/>
</dbReference>
<dbReference type="GO" id="GO:0003824">
    <property type="term" value="F:catalytic activity"/>
    <property type="evidence" value="ECO:0007669"/>
    <property type="project" value="InterPro"/>
</dbReference>
<dbReference type="InterPro" id="IPR004459">
    <property type="entry name" value="CobQ_synth"/>
</dbReference>
<feature type="active site" evidence="4">
    <location>
        <position position="444"/>
    </location>
</feature>
<keyword evidence="3 4" id="KW-0315">Glutamine amidotransferase</keyword>
<feature type="active site" description="Nucleophile" evidence="4">
    <location>
        <position position="331"/>
    </location>
</feature>
<dbReference type="Proteomes" id="UP000008467">
    <property type="component" value="Chromosome"/>
</dbReference>
<dbReference type="InterPro" id="IPR029062">
    <property type="entry name" value="Class_I_gatase-like"/>
</dbReference>
<dbReference type="STRING" id="642492.Clole_3425"/>
<dbReference type="InterPro" id="IPR011698">
    <property type="entry name" value="GATase_3"/>
</dbReference>
<dbReference type="NCBIfam" id="TIGR00313">
    <property type="entry name" value="cobQ"/>
    <property type="match status" value="1"/>
</dbReference>
<comment type="pathway">
    <text evidence="1 4">Cofactor biosynthesis; adenosylcobalamin biosynthesis.</text>
</comment>
<evidence type="ECO:0000313" key="8">
    <source>
        <dbReference type="Proteomes" id="UP000008467"/>
    </source>
</evidence>
<dbReference type="InterPro" id="IPR002586">
    <property type="entry name" value="CobQ/CobB/MinD/ParA_Nub-bd_dom"/>
</dbReference>
<organism evidence="7 8">
    <name type="scientific">Cellulosilyticum lentocellum (strain ATCC 49066 / DSM 5427 / NCIMB 11756 / RHM5)</name>
    <name type="common">Clostridium lentocellum</name>
    <dbReference type="NCBI Taxonomy" id="642492"/>
    <lineage>
        <taxon>Bacteria</taxon>
        <taxon>Bacillati</taxon>
        <taxon>Bacillota</taxon>
        <taxon>Clostridia</taxon>
        <taxon>Lachnospirales</taxon>
        <taxon>Cellulosilyticaceae</taxon>
        <taxon>Cellulosilyticum</taxon>
    </lineage>
</organism>
<dbReference type="InterPro" id="IPR047045">
    <property type="entry name" value="CobQ_N"/>
</dbReference>
<evidence type="ECO:0000256" key="1">
    <source>
        <dbReference type="ARBA" id="ARBA00004953"/>
    </source>
</evidence>
<dbReference type="PROSITE" id="PS51274">
    <property type="entry name" value="GATASE_COBBQ"/>
    <property type="match status" value="1"/>
</dbReference>
<dbReference type="CDD" id="cd01750">
    <property type="entry name" value="GATase1_CobQ"/>
    <property type="match status" value="1"/>
</dbReference>
<evidence type="ECO:0000313" key="7">
    <source>
        <dbReference type="EMBL" id="ADZ85112.1"/>
    </source>
</evidence>
<dbReference type="Gene3D" id="3.40.50.300">
    <property type="entry name" value="P-loop containing nucleotide triphosphate hydrolases"/>
    <property type="match status" value="1"/>
</dbReference>
<evidence type="ECO:0000259" key="5">
    <source>
        <dbReference type="Pfam" id="PF01656"/>
    </source>
</evidence>
<evidence type="ECO:0000259" key="6">
    <source>
        <dbReference type="Pfam" id="PF07685"/>
    </source>
</evidence>
<dbReference type="Gene3D" id="3.40.50.880">
    <property type="match status" value="1"/>
</dbReference>
<comment type="function">
    <text evidence="4">Catalyzes amidations at positions B, D, E, and G on adenosylcobyrinic A,C-diamide. NH(2) groups are provided by glutamine, and one molecule of ATP is hydrogenolyzed for each amidation.</text>
</comment>
<dbReference type="eggNOG" id="COG1492">
    <property type="taxonomic scope" value="Bacteria"/>
</dbReference>
<keyword evidence="8" id="KW-1185">Reference proteome</keyword>
<dbReference type="Pfam" id="PF01656">
    <property type="entry name" value="CbiA"/>
    <property type="match status" value="1"/>
</dbReference>
<evidence type="ECO:0000256" key="4">
    <source>
        <dbReference type="HAMAP-Rule" id="MF_00028"/>
    </source>
</evidence>
<dbReference type="NCBIfam" id="NF001989">
    <property type="entry name" value="PRK00784.1"/>
    <property type="match status" value="1"/>
</dbReference>
<dbReference type="EMBL" id="CP002582">
    <property type="protein sequence ID" value="ADZ85112.1"/>
    <property type="molecule type" value="Genomic_DNA"/>
</dbReference>
<dbReference type="GO" id="GO:0009236">
    <property type="term" value="P:cobalamin biosynthetic process"/>
    <property type="evidence" value="ECO:0007669"/>
    <property type="project" value="UniProtKB-UniRule"/>
</dbReference>
<dbReference type="PANTHER" id="PTHR21343">
    <property type="entry name" value="DETHIOBIOTIN SYNTHETASE"/>
    <property type="match status" value="1"/>
</dbReference>
<sequence>MGKSIMFQGTASNVGKSLLTAGFCRVFKQDGLRVIPFKSQNMALNSFITEEGLEMGRAQVFQAEAAGIKPSARMNPILLKPTSDQGSQVIINGKVYGNMTAREYHEFKPQLAEMIKRHYESLSSEYDVVAIEGAGSPAEINLRDKDIVNMGMAEIADSPVILIADIDKGGVFASILGTIMLLTEEERARVKGVIINKFRGDRSILEPGIKMLEDLIKIPVLGVVPYTYLKVEDEDSLTSRFYQTVGKNNAIDIAIIHLPHISNFTDFNMLEIQEDVQLRYIRRGEKIGIPDLVILPGSKNTLADLAYLKESGLDIELHKLHAQGILIMGICGGYQILGEKIADPYGVEGHMKEAYGLGLLPIETTFEGEKVTTQVEGTICKNLPDVLSAVTSTKVKGYEIHMGVTKMAKEAKPLMTFTKRLGQTINELEGTCNEAGNVFGTYLHGIFDEASFTRNLLNAIRVKKGLEAVENSTVSFEAFKQGEYDKLAQVLREHVDMAAIYDILGVTKK</sequence>